<keyword evidence="8" id="KW-0547">Nucleotide-binding</keyword>
<dbReference type="GO" id="GO:0005886">
    <property type="term" value="C:plasma membrane"/>
    <property type="evidence" value="ECO:0007669"/>
    <property type="project" value="UniProtKB-SubCell"/>
</dbReference>
<feature type="transmembrane region" description="Helical" evidence="15">
    <location>
        <begin position="865"/>
        <end position="883"/>
    </location>
</feature>
<evidence type="ECO:0000259" key="16">
    <source>
        <dbReference type="SMART" id="SM00831"/>
    </source>
</evidence>
<dbReference type="Gene3D" id="1.20.1110.10">
    <property type="entry name" value="Calcium-transporting ATPase, transmembrane domain"/>
    <property type="match status" value="1"/>
</dbReference>
<keyword evidence="13 15" id="KW-0472">Membrane</keyword>
<dbReference type="SFLD" id="SFLDG00002">
    <property type="entry name" value="C1.7:_P-type_atpase_like"/>
    <property type="match status" value="1"/>
</dbReference>
<feature type="transmembrane region" description="Helical" evidence="15">
    <location>
        <begin position="47"/>
        <end position="73"/>
    </location>
</feature>
<feature type="transmembrane region" description="Helical" evidence="15">
    <location>
        <begin position="672"/>
        <end position="696"/>
    </location>
</feature>
<dbReference type="Pfam" id="PF00122">
    <property type="entry name" value="E1-E2_ATPase"/>
    <property type="match status" value="1"/>
</dbReference>
<dbReference type="Pfam" id="PF00689">
    <property type="entry name" value="Cation_ATPase_C"/>
    <property type="match status" value="1"/>
</dbReference>
<keyword evidence="7" id="KW-0479">Metal-binding</keyword>
<evidence type="ECO:0000256" key="3">
    <source>
        <dbReference type="ARBA" id="ARBA00012790"/>
    </source>
</evidence>
<dbReference type="GO" id="GO:0016887">
    <property type="term" value="F:ATP hydrolysis activity"/>
    <property type="evidence" value="ECO:0007669"/>
    <property type="project" value="InterPro"/>
</dbReference>
<keyword evidence="9" id="KW-0067">ATP-binding</keyword>
<feature type="transmembrane region" description="Helical" evidence="15">
    <location>
        <begin position="79"/>
        <end position="95"/>
    </location>
</feature>
<dbReference type="PRINTS" id="PR00119">
    <property type="entry name" value="CATATPASE"/>
</dbReference>
<protein>
    <recommendedName>
        <fullName evidence="3">P-type Ca(2+) transporter</fullName>
        <ecNumber evidence="3">7.2.2.10</ecNumber>
    </recommendedName>
</protein>
<dbReference type="SUPFAM" id="SSF56784">
    <property type="entry name" value="HAD-like"/>
    <property type="match status" value="1"/>
</dbReference>
<feature type="transmembrane region" description="Helical" evidence="15">
    <location>
        <begin position="788"/>
        <end position="810"/>
    </location>
</feature>
<dbReference type="InterPro" id="IPR023298">
    <property type="entry name" value="ATPase_P-typ_TM_dom_sf"/>
</dbReference>
<organism evidence="17 18">
    <name type="scientific">Anaerocolumna jejuensis DSM 15929</name>
    <dbReference type="NCBI Taxonomy" id="1121322"/>
    <lineage>
        <taxon>Bacteria</taxon>
        <taxon>Bacillati</taxon>
        <taxon>Bacillota</taxon>
        <taxon>Clostridia</taxon>
        <taxon>Lachnospirales</taxon>
        <taxon>Lachnospiraceae</taxon>
        <taxon>Anaerocolumna</taxon>
    </lineage>
</organism>
<dbReference type="InterPro" id="IPR001757">
    <property type="entry name" value="P_typ_ATPase"/>
</dbReference>
<dbReference type="PROSITE" id="PS00154">
    <property type="entry name" value="ATPASE_E1_E2"/>
    <property type="match status" value="1"/>
</dbReference>
<dbReference type="NCBIfam" id="TIGR01494">
    <property type="entry name" value="ATPase_P-type"/>
    <property type="match status" value="3"/>
</dbReference>
<dbReference type="FunFam" id="2.70.150.10:FF:000016">
    <property type="entry name" value="Calcium-transporting P-type ATPase putative"/>
    <property type="match status" value="1"/>
</dbReference>
<dbReference type="FunFam" id="3.40.50.1000:FF:000028">
    <property type="entry name" value="Calcium-transporting P-type ATPase, putative"/>
    <property type="match status" value="1"/>
</dbReference>
<feature type="transmembrane region" description="Helical" evidence="15">
    <location>
        <begin position="244"/>
        <end position="262"/>
    </location>
</feature>
<dbReference type="InterPro" id="IPR059000">
    <property type="entry name" value="ATPase_P-type_domA"/>
</dbReference>
<evidence type="ECO:0000256" key="12">
    <source>
        <dbReference type="ARBA" id="ARBA00022989"/>
    </source>
</evidence>
<dbReference type="SFLD" id="SFLDS00003">
    <property type="entry name" value="Haloacid_Dehalogenase"/>
    <property type="match status" value="1"/>
</dbReference>
<dbReference type="InterPro" id="IPR023299">
    <property type="entry name" value="ATPase_P-typ_cyto_dom_N"/>
</dbReference>
<dbReference type="OrthoDB" id="9760364at2"/>
<name>A0A1M7CTD2_9FIRM</name>
<dbReference type="RefSeq" id="WP_073280402.1">
    <property type="nucleotide sequence ID" value="NZ_FRAC01000046.1"/>
</dbReference>
<dbReference type="PANTHER" id="PTHR42861">
    <property type="entry name" value="CALCIUM-TRANSPORTING ATPASE"/>
    <property type="match status" value="1"/>
</dbReference>
<dbReference type="FunFam" id="1.20.1110.10:FF:000065">
    <property type="entry name" value="Sarcoplasmic/endoplasmic reticulum calcium ATPase 1"/>
    <property type="match status" value="1"/>
</dbReference>
<dbReference type="SMART" id="SM00831">
    <property type="entry name" value="Cation_ATPase_N"/>
    <property type="match status" value="1"/>
</dbReference>
<dbReference type="InterPro" id="IPR044492">
    <property type="entry name" value="P_typ_ATPase_HD_dom"/>
</dbReference>
<keyword evidence="5" id="KW-0109">Calcium transport</keyword>
<evidence type="ECO:0000256" key="5">
    <source>
        <dbReference type="ARBA" id="ARBA00022568"/>
    </source>
</evidence>
<dbReference type="SUPFAM" id="SSF81660">
    <property type="entry name" value="Metal cation-transporting ATPase, ATP-binding domain N"/>
    <property type="match status" value="1"/>
</dbReference>
<keyword evidence="12 15" id="KW-1133">Transmembrane helix</keyword>
<evidence type="ECO:0000313" key="18">
    <source>
        <dbReference type="Proteomes" id="UP000184386"/>
    </source>
</evidence>
<dbReference type="EC" id="7.2.2.10" evidence="3"/>
<keyword evidence="6 15" id="KW-0812">Transmembrane</keyword>
<feature type="transmembrane region" description="Helical" evidence="15">
    <location>
        <begin position="831"/>
        <end position="853"/>
    </location>
</feature>
<dbReference type="GO" id="GO:0140352">
    <property type="term" value="P:export from cell"/>
    <property type="evidence" value="ECO:0007669"/>
    <property type="project" value="UniProtKB-ARBA"/>
</dbReference>
<dbReference type="InterPro" id="IPR036412">
    <property type="entry name" value="HAD-like_sf"/>
</dbReference>
<dbReference type="Pfam" id="PF13246">
    <property type="entry name" value="Cation_ATPase"/>
    <property type="match status" value="1"/>
</dbReference>
<dbReference type="GO" id="GO:0005524">
    <property type="term" value="F:ATP binding"/>
    <property type="evidence" value="ECO:0007669"/>
    <property type="project" value="UniProtKB-KW"/>
</dbReference>
<dbReference type="FunFam" id="3.40.50.1000:FF:000001">
    <property type="entry name" value="Phospholipid-transporting ATPase IC"/>
    <property type="match status" value="1"/>
</dbReference>
<evidence type="ECO:0000256" key="13">
    <source>
        <dbReference type="ARBA" id="ARBA00023136"/>
    </source>
</evidence>
<evidence type="ECO:0000256" key="4">
    <source>
        <dbReference type="ARBA" id="ARBA00022475"/>
    </source>
</evidence>
<dbReference type="Gene3D" id="2.70.150.10">
    <property type="entry name" value="Calcium-transporting ATPase, cytoplasmic transduction domain A"/>
    <property type="match status" value="1"/>
</dbReference>
<keyword evidence="10" id="KW-0460">Magnesium</keyword>
<keyword evidence="11" id="KW-1278">Translocase</keyword>
<proteinExistence type="inferred from homology"/>
<feature type="transmembrane region" description="Helical" evidence="15">
    <location>
        <begin position="702"/>
        <end position="720"/>
    </location>
</feature>
<dbReference type="PRINTS" id="PR00120">
    <property type="entry name" value="HATPASE"/>
</dbReference>
<keyword evidence="5" id="KW-0813">Transport</keyword>
<dbReference type="Gene3D" id="3.40.50.1000">
    <property type="entry name" value="HAD superfamily/HAD-like"/>
    <property type="match status" value="1"/>
</dbReference>
<evidence type="ECO:0000256" key="15">
    <source>
        <dbReference type="SAM" id="Phobius"/>
    </source>
</evidence>
<feature type="transmembrane region" description="Helical" evidence="15">
    <location>
        <begin position="748"/>
        <end position="768"/>
    </location>
</feature>
<dbReference type="InterPro" id="IPR023214">
    <property type="entry name" value="HAD_sf"/>
</dbReference>
<dbReference type="InterPro" id="IPR006068">
    <property type="entry name" value="ATPase_P-typ_cation-transptr_C"/>
</dbReference>
<keyword evidence="18" id="KW-1185">Reference proteome</keyword>
<dbReference type="InterPro" id="IPR018303">
    <property type="entry name" value="ATPase_P-typ_P_site"/>
</dbReference>
<keyword evidence="4" id="KW-1003">Cell membrane</keyword>
<evidence type="ECO:0000256" key="9">
    <source>
        <dbReference type="ARBA" id="ARBA00022840"/>
    </source>
</evidence>
<dbReference type="Proteomes" id="UP000184386">
    <property type="component" value="Unassembled WGS sequence"/>
</dbReference>
<evidence type="ECO:0000256" key="8">
    <source>
        <dbReference type="ARBA" id="ARBA00022741"/>
    </source>
</evidence>
<dbReference type="GO" id="GO:0046872">
    <property type="term" value="F:metal ion binding"/>
    <property type="evidence" value="ECO:0007669"/>
    <property type="project" value="UniProtKB-KW"/>
</dbReference>
<dbReference type="SFLD" id="SFLDF00027">
    <property type="entry name" value="p-type_atpase"/>
    <property type="match status" value="1"/>
</dbReference>
<dbReference type="EMBL" id="FRAC01000046">
    <property type="protein sequence ID" value="SHL70353.1"/>
    <property type="molecule type" value="Genomic_DNA"/>
</dbReference>
<evidence type="ECO:0000256" key="11">
    <source>
        <dbReference type="ARBA" id="ARBA00022967"/>
    </source>
</evidence>
<gene>
    <name evidence="17" type="ORF">SAMN02745136_05508</name>
</gene>
<evidence type="ECO:0000256" key="14">
    <source>
        <dbReference type="ARBA" id="ARBA00048694"/>
    </source>
</evidence>
<accession>A0A1M7CTD2</accession>
<dbReference type="CDD" id="cd02089">
    <property type="entry name" value="P-type_ATPase_Ca_prok"/>
    <property type="match status" value="1"/>
</dbReference>
<comment type="catalytic activity">
    <reaction evidence="14">
        <text>Ca(2+)(in) + ATP + H2O = Ca(2+)(out) + ADP + phosphate + H(+)</text>
        <dbReference type="Rhea" id="RHEA:18105"/>
        <dbReference type="ChEBI" id="CHEBI:15377"/>
        <dbReference type="ChEBI" id="CHEBI:15378"/>
        <dbReference type="ChEBI" id="CHEBI:29108"/>
        <dbReference type="ChEBI" id="CHEBI:30616"/>
        <dbReference type="ChEBI" id="CHEBI:43474"/>
        <dbReference type="ChEBI" id="CHEBI:456216"/>
        <dbReference type="EC" id="7.2.2.10"/>
    </reaction>
</comment>
<dbReference type="InterPro" id="IPR004014">
    <property type="entry name" value="ATPase_P-typ_cation-transptr_N"/>
</dbReference>
<sequence length="897" mass="97473">MWFSKPTKEALKELNVDPSQGLSSGEALTRLEKYGPNKLKGKPKKSLVTLFFSQLKDMLIYVLLGAAVITIFIKEYADAIIILLVVILNAVIGVIQEAKAEKAVEALQKMTTPKSLVRRDGEVKEINSEEVVPGDIIVLDAGRFIPADIRLTESANLQIEESALTGESVPSNKDSAVLLEDPKTPIGDKVNMAFMSTLVTYGRGEGVVVATAMDTEIGKIAKILDEDNDELTPLQRRLDELGKTLGYLAIGICVLIFVIALIQKRDLFEMFLTAISLAVAAIPEGLAAIVAIVLALGVTRMSKINAIVKKLPAVETLGSVNIICSDKTGTLTQNKMTVVKTFTLNNLRDIPAGSDVLAPSPDEKELVRSFVLCSDATYENGAGTGDPTEVALIIMGDRFDLTKNALNAAHKRVGEKPFDSDRKLMSTLNEENGTYRVHTKGAIDNLLKISSTALLDGKVVPLTEEIKKSFLKATEEMSDSALRVLGAAYKDSDTVIDAEEMEKELTIIGIVGMIDPPRLEVKDSIAEAKAAGITPIMITGDHKNTAVAIAKELGIADSIDQSLTGAEIDEMADEVFSEKIKDYRVFARVSPEHKVKIVRAFKAHGNIVSMTGDGVNDAPSLKYADIGVAMGITGTDVAKGASDMILTDDNFTTIVNAIEEGRNIYNNIKKSVIFLLSCNLGEVISILFSILFFWPVPLAATQLLWINLITDSLPAIALGVDPGDKDVMKRKPRDPKQSFFAEGSGTRAVIGGFLIGILTLTAFYFGMYEHGYNIFTSLAKEVTKSSDYQTALTYARTMAFVVLAASQLFYSLSMRNHEKSIFKIGLLKNKLLIASIIIGLLLQELVISIPFLAEAFGVHNISLKDWGIVLLFSLVPLTVNELIKFFVRLTRKTADNN</sequence>
<keyword evidence="5" id="KW-0106">Calcium</keyword>
<evidence type="ECO:0000256" key="10">
    <source>
        <dbReference type="ARBA" id="ARBA00022842"/>
    </source>
</evidence>
<dbReference type="Pfam" id="PF00690">
    <property type="entry name" value="Cation_ATPase_N"/>
    <property type="match status" value="1"/>
</dbReference>
<evidence type="ECO:0000256" key="1">
    <source>
        <dbReference type="ARBA" id="ARBA00004651"/>
    </source>
</evidence>
<evidence type="ECO:0000256" key="2">
    <source>
        <dbReference type="ARBA" id="ARBA00005675"/>
    </source>
</evidence>
<feature type="domain" description="Cation-transporting P-type ATPase N-terminal" evidence="16">
    <location>
        <begin position="1"/>
        <end position="75"/>
    </location>
</feature>
<dbReference type="STRING" id="1121322.SAMN02745136_05508"/>
<evidence type="ECO:0000313" key="17">
    <source>
        <dbReference type="EMBL" id="SHL70353.1"/>
    </source>
</evidence>
<evidence type="ECO:0000256" key="6">
    <source>
        <dbReference type="ARBA" id="ARBA00022692"/>
    </source>
</evidence>
<dbReference type="AlphaFoldDB" id="A0A1M7CTD2"/>
<comment type="similarity">
    <text evidence="2">Belongs to the cation transport ATPase (P-type) (TC 3.A.3) family. Type IIA subfamily.</text>
</comment>
<dbReference type="InterPro" id="IPR008250">
    <property type="entry name" value="ATPase_P-typ_transduc_dom_A_sf"/>
</dbReference>
<dbReference type="Gene3D" id="3.40.1110.10">
    <property type="entry name" value="Calcium-transporting ATPase, cytoplasmic domain N"/>
    <property type="match status" value="1"/>
</dbReference>
<reference evidence="17 18" key="1">
    <citation type="submission" date="2016-11" db="EMBL/GenBank/DDBJ databases">
        <authorList>
            <person name="Jaros S."/>
            <person name="Januszkiewicz K."/>
            <person name="Wedrychowicz H."/>
        </authorList>
    </citation>
    <scope>NUCLEOTIDE SEQUENCE [LARGE SCALE GENOMIC DNA]</scope>
    <source>
        <strain evidence="17 18">DSM 15929</strain>
    </source>
</reference>
<evidence type="ECO:0000256" key="7">
    <source>
        <dbReference type="ARBA" id="ARBA00022723"/>
    </source>
</evidence>
<dbReference type="SUPFAM" id="SSF81665">
    <property type="entry name" value="Calcium ATPase, transmembrane domain M"/>
    <property type="match status" value="1"/>
</dbReference>
<dbReference type="GO" id="GO:0005388">
    <property type="term" value="F:P-type calcium transporter activity"/>
    <property type="evidence" value="ECO:0007669"/>
    <property type="project" value="UniProtKB-EC"/>
</dbReference>
<feature type="transmembrane region" description="Helical" evidence="15">
    <location>
        <begin position="274"/>
        <end position="299"/>
    </location>
</feature>
<dbReference type="SUPFAM" id="SSF81653">
    <property type="entry name" value="Calcium ATPase, transduction domain A"/>
    <property type="match status" value="1"/>
</dbReference>
<comment type="subcellular location">
    <subcellularLocation>
        <location evidence="1">Cell membrane</location>
        <topology evidence="1">Multi-pass membrane protein</topology>
    </subcellularLocation>
</comment>
<keyword evidence="5" id="KW-0406">Ion transport</keyword>